<comment type="caution">
    <text evidence="8">The sequence shown here is derived from an EMBL/GenBank/DDBJ whole genome shotgun (WGS) entry which is preliminary data.</text>
</comment>
<dbReference type="RefSeq" id="WP_147847363.1">
    <property type="nucleotide sequence ID" value="NZ_VDUZ01000012.1"/>
</dbReference>
<evidence type="ECO:0000256" key="2">
    <source>
        <dbReference type="ARBA" id="ARBA00007758"/>
    </source>
</evidence>
<dbReference type="Pfam" id="PF08534">
    <property type="entry name" value="Redoxin"/>
    <property type="match status" value="1"/>
</dbReference>
<keyword evidence="9" id="KW-1185">Reference proteome</keyword>
<evidence type="ECO:0000256" key="6">
    <source>
        <dbReference type="SAM" id="Phobius"/>
    </source>
</evidence>
<dbReference type="GO" id="GO:0017004">
    <property type="term" value="P:cytochrome complex assembly"/>
    <property type="evidence" value="ECO:0007669"/>
    <property type="project" value="UniProtKB-KW"/>
</dbReference>
<evidence type="ECO:0000256" key="5">
    <source>
        <dbReference type="ARBA" id="ARBA00023284"/>
    </source>
</evidence>
<dbReference type="InterPro" id="IPR004799">
    <property type="entry name" value="Periplasmic_diS_OxRdtase_DsbE"/>
</dbReference>
<accession>A0A5C8PN52</accession>
<keyword evidence="4" id="KW-1015">Disulfide bond</keyword>
<dbReference type="InterPro" id="IPR013766">
    <property type="entry name" value="Thioredoxin_domain"/>
</dbReference>
<dbReference type="InterPro" id="IPR013740">
    <property type="entry name" value="Redoxin"/>
</dbReference>
<keyword evidence="3" id="KW-0201">Cytochrome c-type biogenesis</keyword>
<dbReference type="PROSITE" id="PS00194">
    <property type="entry name" value="THIOREDOXIN_1"/>
    <property type="match status" value="1"/>
</dbReference>
<evidence type="ECO:0000256" key="4">
    <source>
        <dbReference type="ARBA" id="ARBA00023157"/>
    </source>
</evidence>
<dbReference type="InterPro" id="IPR050553">
    <property type="entry name" value="Thioredoxin_ResA/DsbE_sf"/>
</dbReference>
<dbReference type="InterPro" id="IPR036249">
    <property type="entry name" value="Thioredoxin-like_sf"/>
</dbReference>
<dbReference type="PANTHER" id="PTHR42852">
    <property type="entry name" value="THIOL:DISULFIDE INTERCHANGE PROTEIN DSBE"/>
    <property type="match status" value="1"/>
</dbReference>
<evidence type="ECO:0000313" key="9">
    <source>
        <dbReference type="Proteomes" id="UP000321638"/>
    </source>
</evidence>
<evidence type="ECO:0000313" key="8">
    <source>
        <dbReference type="EMBL" id="TXL76002.1"/>
    </source>
</evidence>
<evidence type="ECO:0000256" key="1">
    <source>
        <dbReference type="ARBA" id="ARBA00004196"/>
    </source>
</evidence>
<dbReference type="InterPro" id="IPR017937">
    <property type="entry name" value="Thioredoxin_CS"/>
</dbReference>
<evidence type="ECO:0000256" key="3">
    <source>
        <dbReference type="ARBA" id="ARBA00022748"/>
    </source>
</evidence>
<dbReference type="Gene3D" id="3.40.30.10">
    <property type="entry name" value="Glutaredoxin"/>
    <property type="match status" value="1"/>
</dbReference>
<keyword evidence="5" id="KW-0676">Redox-active center</keyword>
<dbReference type="EMBL" id="VDUZ01000012">
    <property type="protein sequence ID" value="TXL76002.1"/>
    <property type="molecule type" value="Genomic_DNA"/>
</dbReference>
<keyword evidence="6" id="KW-0472">Membrane</keyword>
<comment type="similarity">
    <text evidence="2">Belongs to the thioredoxin family. DsbE subfamily.</text>
</comment>
<keyword evidence="6" id="KW-0812">Transmembrane</keyword>
<sequence length="178" mass="19680">MSNRWLYVLPLVMLVIMAGFFAYALTQSRNPTDIGAPLVGHKAPAIDLAPLHDGGARLTGADWQGKVTVVNFFASWCAPCLAEHPLFLRLKSEGVRLHGINYRNKPEEAKAWLARLGDPYERIGADPEGRAGVEFGISGVPETFVIDRTGTVRLHLRRPLMPDDVNKTILPLVKELSR</sequence>
<dbReference type="SUPFAM" id="SSF52833">
    <property type="entry name" value="Thioredoxin-like"/>
    <property type="match status" value="1"/>
</dbReference>
<feature type="transmembrane region" description="Helical" evidence="6">
    <location>
        <begin position="6"/>
        <end position="25"/>
    </location>
</feature>
<dbReference type="PANTHER" id="PTHR42852:SF6">
    <property type="entry name" value="THIOL:DISULFIDE INTERCHANGE PROTEIN DSBE"/>
    <property type="match status" value="1"/>
</dbReference>
<keyword evidence="6" id="KW-1133">Transmembrane helix</keyword>
<comment type="subcellular location">
    <subcellularLocation>
        <location evidence="1">Cell envelope</location>
    </subcellularLocation>
</comment>
<feature type="domain" description="Thioredoxin" evidence="7">
    <location>
        <begin position="37"/>
        <end position="178"/>
    </location>
</feature>
<organism evidence="8 9">
    <name type="scientific">Vineibacter terrae</name>
    <dbReference type="NCBI Taxonomy" id="2586908"/>
    <lineage>
        <taxon>Bacteria</taxon>
        <taxon>Pseudomonadati</taxon>
        <taxon>Pseudomonadota</taxon>
        <taxon>Alphaproteobacteria</taxon>
        <taxon>Hyphomicrobiales</taxon>
        <taxon>Vineibacter</taxon>
    </lineage>
</organism>
<dbReference type="CDD" id="cd03010">
    <property type="entry name" value="TlpA_like_DsbE"/>
    <property type="match status" value="1"/>
</dbReference>
<dbReference type="NCBIfam" id="TIGR00385">
    <property type="entry name" value="dsbE"/>
    <property type="match status" value="1"/>
</dbReference>
<gene>
    <name evidence="8" type="ORF">FHP25_12985</name>
</gene>
<name>A0A5C8PN52_9HYPH</name>
<dbReference type="GO" id="GO:0015036">
    <property type="term" value="F:disulfide oxidoreductase activity"/>
    <property type="evidence" value="ECO:0007669"/>
    <property type="project" value="InterPro"/>
</dbReference>
<reference evidence="8 9" key="1">
    <citation type="submission" date="2019-06" db="EMBL/GenBank/DDBJ databases">
        <title>New taxonomy in bacterial strain CC-CFT640, isolated from vineyard.</title>
        <authorList>
            <person name="Lin S.-Y."/>
            <person name="Tsai C.-F."/>
            <person name="Young C.-C."/>
        </authorList>
    </citation>
    <scope>NUCLEOTIDE SEQUENCE [LARGE SCALE GENOMIC DNA]</scope>
    <source>
        <strain evidence="8 9">CC-CFT640</strain>
    </source>
</reference>
<dbReference type="AlphaFoldDB" id="A0A5C8PN52"/>
<dbReference type="GO" id="GO:0030288">
    <property type="term" value="C:outer membrane-bounded periplasmic space"/>
    <property type="evidence" value="ECO:0007669"/>
    <property type="project" value="InterPro"/>
</dbReference>
<protein>
    <submittedName>
        <fullName evidence="8">DsbE family thiol:disulfide interchange protein</fullName>
    </submittedName>
</protein>
<proteinExistence type="inferred from homology"/>
<dbReference type="Proteomes" id="UP000321638">
    <property type="component" value="Unassembled WGS sequence"/>
</dbReference>
<dbReference type="OrthoDB" id="9799347at2"/>
<dbReference type="PROSITE" id="PS51352">
    <property type="entry name" value="THIOREDOXIN_2"/>
    <property type="match status" value="1"/>
</dbReference>
<evidence type="ECO:0000259" key="7">
    <source>
        <dbReference type="PROSITE" id="PS51352"/>
    </source>
</evidence>